<comment type="caution">
    <text evidence="2">The sequence shown here is derived from an EMBL/GenBank/DDBJ whole genome shotgun (WGS) entry which is preliminary data.</text>
</comment>
<sequence>FLQESNRVGGQILRYKKYSRFSIKRIIVSFIFQRFIPAYLYDLDDKLFIEDFTVGYHVIGEKK</sequence>
<dbReference type="EMBL" id="BART01027142">
    <property type="protein sequence ID" value="GAG90616.1"/>
    <property type="molecule type" value="Genomic_DNA"/>
</dbReference>
<proteinExistence type="predicted"/>
<protein>
    <submittedName>
        <fullName evidence="2">Uncharacterized protein</fullName>
    </submittedName>
</protein>
<name>X1D2A4_9ZZZZ</name>
<feature type="transmembrane region" description="Helical" evidence="1">
    <location>
        <begin position="21"/>
        <end position="41"/>
    </location>
</feature>
<evidence type="ECO:0000256" key="1">
    <source>
        <dbReference type="SAM" id="Phobius"/>
    </source>
</evidence>
<evidence type="ECO:0000313" key="2">
    <source>
        <dbReference type="EMBL" id="GAG90616.1"/>
    </source>
</evidence>
<keyword evidence="1" id="KW-0812">Transmembrane</keyword>
<gene>
    <name evidence="2" type="ORF">S01H4_48198</name>
</gene>
<reference evidence="2" key="1">
    <citation type="journal article" date="2014" name="Front. Microbiol.">
        <title>High frequency of phylogenetically diverse reductive dehalogenase-homologous genes in deep subseafloor sedimentary metagenomes.</title>
        <authorList>
            <person name="Kawai M."/>
            <person name="Futagami T."/>
            <person name="Toyoda A."/>
            <person name="Takaki Y."/>
            <person name="Nishi S."/>
            <person name="Hori S."/>
            <person name="Arai W."/>
            <person name="Tsubouchi T."/>
            <person name="Morono Y."/>
            <person name="Uchiyama I."/>
            <person name="Ito T."/>
            <person name="Fujiyama A."/>
            <person name="Inagaki F."/>
            <person name="Takami H."/>
        </authorList>
    </citation>
    <scope>NUCLEOTIDE SEQUENCE</scope>
    <source>
        <strain evidence="2">Expedition CK06-06</strain>
    </source>
</reference>
<dbReference type="AlphaFoldDB" id="X1D2A4"/>
<keyword evidence="1" id="KW-0472">Membrane</keyword>
<accession>X1D2A4</accession>
<keyword evidence="1" id="KW-1133">Transmembrane helix</keyword>
<feature type="non-terminal residue" evidence="2">
    <location>
        <position position="1"/>
    </location>
</feature>
<organism evidence="2">
    <name type="scientific">marine sediment metagenome</name>
    <dbReference type="NCBI Taxonomy" id="412755"/>
    <lineage>
        <taxon>unclassified sequences</taxon>
        <taxon>metagenomes</taxon>
        <taxon>ecological metagenomes</taxon>
    </lineage>
</organism>